<comment type="caution">
    <text evidence="1">The sequence shown here is derived from an EMBL/GenBank/DDBJ whole genome shotgun (WGS) entry which is preliminary data.</text>
</comment>
<protein>
    <submittedName>
        <fullName evidence="1">Uncharacterized protein</fullName>
    </submittedName>
</protein>
<dbReference type="PANTHER" id="PTHR13497:SF3">
    <property type="entry name" value="HISTONE DEACETYLASE COMPLEX SUBUNIT SAP130"/>
    <property type="match status" value="1"/>
</dbReference>
<sequence length="80" mass="8058">SAIPAQAGVGVATTVHLNPMLMAVDRIGLPSTQISPQNIQPASMTAQGIQPAPIGVQGLHATAPISTQSVQQAPVATQQP</sequence>
<dbReference type="InterPro" id="IPR024137">
    <property type="entry name" value="His_deAcase_cplx_SAP130"/>
</dbReference>
<dbReference type="AlphaFoldDB" id="A0ABD0QYD3"/>
<feature type="non-terminal residue" evidence="1">
    <location>
        <position position="1"/>
    </location>
</feature>
<dbReference type="Proteomes" id="UP001529510">
    <property type="component" value="Unassembled WGS sequence"/>
</dbReference>
<evidence type="ECO:0000313" key="2">
    <source>
        <dbReference type="Proteomes" id="UP001529510"/>
    </source>
</evidence>
<evidence type="ECO:0000313" key="1">
    <source>
        <dbReference type="EMBL" id="KAL0191053.1"/>
    </source>
</evidence>
<gene>
    <name evidence="1" type="ORF">M9458_013751</name>
</gene>
<reference evidence="1 2" key="1">
    <citation type="submission" date="2024-05" db="EMBL/GenBank/DDBJ databases">
        <title>Genome sequencing and assembly of Indian major carp, Cirrhinus mrigala (Hamilton, 1822).</title>
        <authorList>
            <person name="Mohindra V."/>
            <person name="Chowdhury L.M."/>
            <person name="Lal K."/>
            <person name="Jena J.K."/>
        </authorList>
    </citation>
    <scope>NUCLEOTIDE SEQUENCE [LARGE SCALE GENOMIC DNA]</scope>
    <source>
        <strain evidence="1">CM1030</strain>
        <tissue evidence="1">Blood</tissue>
    </source>
</reference>
<organism evidence="1 2">
    <name type="scientific">Cirrhinus mrigala</name>
    <name type="common">Mrigala</name>
    <dbReference type="NCBI Taxonomy" id="683832"/>
    <lineage>
        <taxon>Eukaryota</taxon>
        <taxon>Metazoa</taxon>
        <taxon>Chordata</taxon>
        <taxon>Craniata</taxon>
        <taxon>Vertebrata</taxon>
        <taxon>Euteleostomi</taxon>
        <taxon>Actinopterygii</taxon>
        <taxon>Neopterygii</taxon>
        <taxon>Teleostei</taxon>
        <taxon>Ostariophysi</taxon>
        <taxon>Cypriniformes</taxon>
        <taxon>Cyprinidae</taxon>
        <taxon>Labeoninae</taxon>
        <taxon>Labeonini</taxon>
        <taxon>Cirrhinus</taxon>
    </lineage>
</organism>
<accession>A0ABD0QYD3</accession>
<feature type="non-terminal residue" evidence="1">
    <location>
        <position position="80"/>
    </location>
</feature>
<keyword evidence="2" id="KW-1185">Reference proteome</keyword>
<dbReference type="EMBL" id="JAMKFB020000006">
    <property type="protein sequence ID" value="KAL0191053.1"/>
    <property type="molecule type" value="Genomic_DNA"/>
</dbReference>
<dbReference type="PANTHER" id="PTHR13497">
    <property type="entry name" value="HISTONE DEACETYLASE COMPLEX SUBUNIT SAP130"/>
    <property type="match status" value="1"/>
</dbReference>
<name>A0ABD0QYD3_CIRMR</name>
<proteinExistence type="predicted"/>